<evidence type="ECO:0000256" key="1">
    <source>
        <dbReference type="ARBA" id="ARBA00004651"/>
    </source>
</evidence>
<feature type="transmembrane region" description="Helical" evidence="6">
    <location>
        <begin position="45"/>
        <end position="64"/>
    </location>
</feature>
<feature type="transmembrane region" description="Helical" evidence="6">
    <location>
        <begin position="257"/>
        <end position="275"/>
    </location>
</feature>
<proteinExistence type="predicted"/>
<dbReference type="GO" id="GO:0005886">
    <property type="term" value="C:plasma membrane"/>
    <property type="evidence" value="ECO:0007669"/>
    <property type="project" value="UniProtKB-SubCell"/>
</dbReference>
<feature type="transmembrane region" description="Helical" evidence="6">
    <location>
        <begin position="12"/>
        <end position="33"/>
    </location>
</feature>
<dbReference type="AlphaFoldDB" id="A0A1M3L5M0"/>
<evidence type="ECO:0000256" key="5">
    <source>
        <dbReference type="ARBA" id="ARBA00023136"/>
    </source>
</evidence>
<feature type="transmembrane region" description="Helical" evidence="6">
    <location>
        <begin position="85"/>
        <end position="109"/>
    </location>
</feature>
<dbReference type="EMBL" id="MKVH01000003">
    <property type="protein sequence ID" value="OJX60846.1"/>
    <property type="molecule type" value="Genomic_DNA"/>
</dbReference>
<protein>
    <submittedName>
        <fullName evidence="7">Uncharacterized protein</fullName>
    </submittedName>
</protein>
<keyword evidence="2" id="KW-1003">Cell membrane</keyword>
<evidence type="ECO:0000313" key="7">
    <source>
        <dbReference type="EMBL" id="OJX60846.1"/>
    </source>
</evidence>
<feature type="transmembrane region" description="Helical" evidence="6">
    <location>
        <begin position="217"/>
        <end position="237"/>
    </location>
</feature>
<feature type="transmembrane region" description="Helical" evidence="6">
    <location>
        <begin position="295"/>
        <end position="318"/>
    </location>
</feature>
<comment type="subcellular location">
    <subcellularLocation>
        <location evidence="1">Cell membrane</location>
        <topology evidence="1">Multi-pass membrane protein</topology>
    </subcellularLocation>
</comment>
<evidence type="ECO:0000256" key="6">
    <source>
        <dbReference type="SAM" id="Phobius"/>
    </source>
</evidence>
<feature type="transmembrane region" description="Helical" evidence="6">
    <location>
        <begin position="183"/>
        <end position="205"/>
    </location>
</feature>
<feature type="transmembrane region" description="Helical" evidence="6">
    <location>
        <begin position="456"/>
        <end position="477"/>
    </location>
</feature>
<feature type="transmembrane region" description="Helical" evidence="6">
    <location>
        <begin position="121"/>
        <end position="142"/>
    </location>
</feature>
<feature type="transmembrane region" description="Helical" evidence="6">
    <location>
        <begin position="330"/>
        <end position="348"/>
    </location>
</feature>
<dbReference type="Proteomes" id="UP000184233">
    <property type="component" value="Unassembled WGS sequence"/>
</dbReference>
<feature type="transmembrane region" description="Helical" evidence="6">
    <location>
        <begin position="154"/>
        <end position="177"/>
    </location>
</feature>
<keyword evidence="4 6" id="KW-1133">Transmembrane helix</keyword>
<dbReference type="InterPro" id="IPR050833">
    <property type="entry name" value="Poly_Biosynth_Transport"/>
</dbReference>
<comment type="caution">
    <text evidence="7">The sequence shown here is derived from an EMBL/GenBank/DDBJ whole genome shotgun (WGS) entry which is preliminary data.</text>
</comment>
<dbReference type="PANTHER" id="PTHR30250">
    <property type="entry name" value="PST FAMILY PREDICTED COLANIC ACID TRANSPORTER"/>
    <property type="match status" value="1"/>
</dbReference>
<evidence type="ECO:0000256" key="4">
    <source>
        <dbReference type="ARBA" id="ARBA00022989"/>
    </source>
</evidence>
<dbReference type="PANTHER" id="PTHR30250:SF11">
    <property type="entry name" value="O-ANTIGEN TRANSPORTER-RELATED"/>
    <property type="match status" value="1"/>
</dbReference>
<feature type="transmembrane region" description="Helical" evidence="6">
    <location>
        <begin position="368"/>
        <end position="390"/>
    </location>
</feature>
<reference evidence="7 8" key="1">
    <citation type="submission" date="2016-09" db="EMBL/GenBank/DDBJ databases">
        <title>Genome-resolved meta-omics ties microbial dynamics to process performance in biotechnology for thiocyanate degradation.</title>
        <authorList>
            <person name="Kantor R.S."/>
            <person name="Huddy R.J."/>
            <person name="Iyer R."/>
            <person name="Thomas B.C."/>
            <person name="Brown C.T."/>
            <person name="Anantharaman K."/>
            <person name="Tringe S."/>
            <person name="Hettich R.L."/>
            <person name="Harrison S.T."/>
            <person name="Banfield J.F."/>
        </authorList>
    </citation>
    <scope>NUCLEOTIDE SEQUENCE [LARGE SCALE GENOMIC DNA]</scope>
    <source>
        <strain evidence="7">59-99</strain>
    </source>
</reference>
<feature type="transmembrane region" description="Helical" evidence="6">
    <location>
        <begin position="396"/>
        <end position="414"/>
    </location>
</feature>
<name>A0A1M3L5M0_9BACT</name>
<keyword evidence="5 6" id="KW-0472">Membrane</keyword>
<accession>A0A1M3L5M0</accession>
<dbReference type="STRING" id="1895771.BGO89_04590"/>
<evidence type="ECO:0000313" key="8">
    <source>
        <dbReference type="Proteomes" id="UP000184233"/>
    </source>
</evidence>
<organism evidence="7 8">
    <name type="scientific">Candidatus Kapaibacterium thiocyanatum</name>
    <dbReference type="NCBI Taxonomy" id="1895771"/>
    <lineage>
        <taxon>Bacteria</taxon>
        <taxon>Pseudomonadati</taxon>
        <taxon>Candidatus Kapaibacteriota</taxon>
        <taxon>Candidatus Kapaibacteriia</taxon>
        <taxon>Candidatus Kapaibacteriales</taxon>
        <taxon>Candidatus Kapaibacteriaceae</taxon>
        <taxon>Candidatus Kapaibacterium</taxon>
    </lineage>
</organism>
<gene>
    <name evidence="7" type="ORF">BGO89_04590</name>
</gene>
<keyword evidence="3 6" id="KW-0812">Transmembrane</keyword>
<evidence type="ECO:0000256" key="3">
    <source>
        <dbReference type="ARBA" id="ARBA00022692"/>
    </source>
</evidence>
<dbReference type="Pfam" id="PF13440">
    <property type="entry name" value="Polysacc_synt_3"/>
    <property type="match status" value="1"/>
</dbReference>
<sequence>MQAKIRSLASDTLVYGVSTILQRFLSFLLTPLYTNYLTKGEIGDVSAIYAMIAFVNIAYSLGMEPAFMRFFDRNDAARTATVYGVAYRTVGVLALIVTGLTMLFAGPVAGSPFLRLDGDGTSLILVAALVPLFDALVLIPFARLRMEQRPRRFAMLRLFSVVVNVALNVLFVVIMGLRVEGVLWSGVLSSVATFMFFVPDVVKALKVRFDRGVFREMIGFGLPTVPASFSSIMVLVADRPLLLMMLGNAAVGMYQTNFRLALPMMLFVTVFEYAWKPFYLTHREDPDAKTTFARILTLFTAVCGTIFLLTVSFIPYVVQLPFVGGRFINPQYWSGLVIVPVVMFAYYFNGMFINMAAGLHIEKRTGYFPLATGVAAVLNVVATLVLLPSMGFMGAAWAKVIAYVGSVVVLYWALQRIYPIHYNWLRIAYCIGVCAAVYSTVLFTSDQTTMGLVARIAAVPVYILLLVTGGIVAPSSWRMLASLVRR</sequence>
<feature type="transmembrane region" description="Helical" evidence="6">
    <location>
        <begin position="426"/>
        <end position="444"/>
    </location>
</feature>
<evidence type="ECO:0000256" key="2">
    <source>
        <dbReference type="ARBA" id="ARBA00022475"/>
    </source>
</evidence>